<name>A0A9P1IKC4_9PELO</name>
<dbReference type="PROSITE" id="PS50106">
    <property type="entry name" value="PDZ"/>
    <property type="match status" value="1"/>
</dbReference>
<sequence>MEKKRRRPKKGPVLEGPMTGTTIVTFLPPKIDQDMEIVPEMGLEVNAVYDEATSTPLTSANSQNKKLTAVQIMKIEKNGRIERDGRLKVSDSIVEIDGRPVYQMSILRARAYIADLSLFSTKSVTLTILLSIETFSDENNIDQKPIFSALQAANTQYIGQTQIVELVKSSNGFGFTVTGR</sequence>
<dbReference type="AlphaFoldDB" id="A0A9P1IKC4"/>
<dbReference type="OrthoDB" id="6264899at2759"/>
<evidence type="ECO:0000259" key="1">
    <source>
        <dbReference type="PROSITE" id="PS50106"/>
    </source>
</evidence>
<gene>
    <name evidence="2" type="ORF">CAMP_LOCUS9263</name>
</gene>
<dbReference type="PANTHER" id="PTHR16484">
    <property type="entry name" value="PARTITIONING DEFECTIVE 3 RELATED"/>
    <property type="match status" value="1"/>
</dbReference>
<dbReference type="InterPro" id="IPR052213">
    <property type="entry name" value="PAR3"/>
</dbReference>
<dbReference type="PANTHER" id="PTHR16484:SF17">
    <property type="entry name" value="BAZOOKA, ISOFORM B"/>
    <property type="match status" value="1"/>
</dbReference>
<evidence type="ECO:0000313" key="2">
    <source>
        <dbReference type="EMBL" id="CAI5446626.1"/>
    </source>
</evidence>
<dbReference type="Gene3D" id="2.30.42.10">
    <property type="match status" value="1"/>
</dbReference>
<proteinExistence type="predicted"/>
<dbReference type="GO" id="GO:0007155">
    <property type="term" value="P:cell adhesion"/>
    <property type="evidence" value="ECO:0007669"/>
    <property type="project" value="TreeGrafter"/>
</dbReference>
<reference evidence="2" key="1">
    <citation type="submission" date="2022-11" db="EMBL/GenBank/DDBJ databases">
        <authorList>
            <person name="Kikuchi T."/>
        </authorList>
    </citation>
    <scope>NUCLEOTIDE SEQUENCE</scope>
    <source>
        <strain evidence="2">PS1010</strain>
    </source>
</reference>
<dbReference type="GO" id="GO:0000226">
    <property type="term" value="P:microtubule cytoskeleton organization"/>
    <property type="evidence" value="ECO:0007669"/>
    <property type="project" value="TreeGrafter"/>
</dbReference>
<dbReference type="Pfam" id="PF00595">
    <property type="entry name" value="PDZ"/>
    <property type="match status" value="1"/>
</dbReference>
<dbReference type="InterPro" id="IPR036034">
    <property type="entry name" value="PDZ_sf"/>
</dbReference>
<dbReference type="InterPro" id="IPR001478">
    <property type="entry name" value="PDZ"/>
</dbReference>
<dbReference type="GO" id="GO:0005912">
    <property type="term" value="C:adherens junction"/>
    <property type="evidence" value="ECO:0007669"/>
    <property type="project" value="TreeGrafter"/>
</dbReference>
<feature type="domain" description="PDZ" evidence="1">
    <location>
        <begin position="40"/>
        <end position="113"/>
    </location>
</feature>
<dbReference type="GO" id="GO:0030010">
    <property type="term" value="P:establishment of cell polarity"/>
    <property type="evidence" value="ECO:0007669"/>
    <property type="project" value="TreeGrafter"/>
</dbReference>
<comment type="caution">
    <text evidence="2">The sequence shown here is derived from an EMBL/GenBank/DDBJ whole genome shotgun (WGS) entry which is preliminary data.</text>
</comment>
<dbReference type="GO" id="GO:0043296">
    <property type="term" value="C:apical junction complex"/>
    <property type="evidence" value="ECO:0007669"/>
    <property type="project" value="TreeGrafter"/>
</dbReference>
<dbReference type="GO" id="GO:0016324">
    <property type="term" value="C:apical plasma membrane"/>
    <property type="evidence" value="ECO:0007669"/>
    <property type="project" value="TreeGrafter"/>
</dbReference>
<dbReference type="GO" id="GO:0051660">
    <property type="term" value="P:establishment of centrosome localization"/>
    <property type="evidence" value="ECO:0007669"/>
    <property type="project" value="TreeGrafter"/>
</dbReference>
<dbReference type="EMBL" id="CANHGI010000003">
    <property type="protein sequence ID" value="CAI5446626.1"/>
    <property type="molecule type" value="Genomic_DNA"/>
</dbReference>
<dbReference type="GO" id="GO:0005938">
    <property type="term" value="C:cell cortex"/>
    <property type="evidence" value="ECO:0007669"/>
    <property type="project" value="TreeGrafter"/>
</dbReference>
<dbReference type="Proteomes" id="UP001152747">
    <property type="component" value="Unassembled WGS sequence"/>
</dbReference>
<dbReference type="GO" id="GO:0035091">
    <property type="term" value="F:phosphatidylinositol binding"/>
    <property type="evidence" value="ECO:0007669"/>
    <property type="project" value="TreeGrafter"/>
</dbReference>
<dbReference type="GO" id="GO:0045197">
    <property type="term" value="P:establishment or maintenance of epithelial cell apical/basal polarity"/>
    <property type="evidence" value="ECO:0007669"/>
    <property type="project" value="TreeGrafter"/>
</dbReference>
<dbReference type="SUPFAM" id="SSF50156">
    <property type="entry name" value="PDZ domain-like"/>
    <property type="match status" value="1"/>
</dbReference>
<organism evidence="2 3">
    <name type="scientific">Caenorhabditis angaria</name>
    <dbReference type="NCBI Taxonomy" id="860376"/>
    <lineage>
        <taxon>Eukaryota</taxon>
        <taxon>Metazoa</taxon>
        <taxon>Ecdysozoa</taxon>
        <taxon>Nematoda</taxon>
        <taxon>Chromadorea</taxon>
        <taxon>Rhabditida</taxon>
        <taxon>Rhabditina</taxon>
        <taxon>Rhabditomorpha</taxon>
        <taxon>Rhabditoidea</taxon>
        <taxon>Rhabditidae</taxon>
        <taxon>Peloderinae</taxon>
        <taxon>Caenorhabditis</taxon>
    </lineage>
</organism>
<dbReference type="GO" id="GO:0008104">
    <property type="term" value="P:intracellular protein localization"/>
    <property type="evidence" value="ECO:0007669"/>
    <property type="project" value="TreeGrafter"/>
</dbReference>
<protein>
    <recommendedName>
        <fullName evidence="1">PDZ domain-containing protein</fullName>
    </recommendedName>
</protein>
<keyword evidence="3" id="KW-1185">Reference proteome</keyword>
<evidence type="ECO:0000313" key="3">
    <source>
        <dbReference type="Proteomes" id="UP001152747"/>
    </source>
</evidence>
<accession>A0A9P1IKC4</accession>